<accession>A0A182S6Q5</accession>
<dbReference type="InterPro" id="IPR008144">
    <property type="entry name" value="Guanylate_kin-like_dom"/>
</dbReference>
<evidence type="ECO:0000313" key="3">
    <source>
        <dbReference type="EnsemblMetazoa" id="AMAM000767-PA"/>
    </source>
</evidence>
<dbReference type="Gene3D" id="3.40.50.300">
    <property type="entry name" value="P-loop containing nucleotide triphosphate hydrolases"/>
    <property type="match status" value="1"/>
</dbReference>
<dbReference type="InterPro" id="IPR020590">
    <property type="entry name" value="Guanylate_kinase_CS"/>
</dbReference>
<evidence type="ECO:0000313" key="4">
    <source>
        <dbReference type="Proteomes" id="UP000075901"/>
    </source>
</evidence>
<protein>
    <recommendedName>
        <fullName evidence="2">Guanylate kinase-like domain-containing protein</fullName>
    </recommendedName>
</protein>
<dbReference type="PROSITE" id="PS00856">
    <property type="entry name" value="GUANYLATE_KINASE_1"/>
    <property type="match status" value="1"/>
</dbReference>
<feature type="compositionally biased region" description="Polar residues" evidence="1">
    <location>
        <begin position="118"/>
        <end position="128"/>
    </location>
</feature>
<evidence type="ECO:0000259" key="2">
    <source>
        <dbReference type="PROSITE" id="PS50052"/>
    </source>
</evidence>
<dbReference type="InterPro" id="IPR008145">
    <property type="entry name" value="GK/Ca_channel_bsu"/>
</dbReference>
<reference evidence="4" key="1">
    <citation type="submission" date="2013-09" db="EMBL/GenBank/DDBJ databases">
        <title>The Genome Sequence of Anopheles maculatus species B.</title>
        <authorList>
            <consortium name="The Broad Institute Genomics Platform"/>
            <person name="Neafsey D.E."/>
            <person name="Besansky N."/>
            <person name="Howell P."/>
            <person name="Walton C."/>
            <person name="Young S.K."/>
            <person name="Zeng Q."/>
            <person name="Gargeya S."/>
            <person name="Fitzgerald M."/>
            <person name="Haas B."/>
            <person name="Abouelleil A."/>
            <person name="Allen A.W."/>
            <person name="Alvarado L."/>
            <person name="Arachchi H.M."/>
            <person name="Berlin A.M."/>
            <person name="Chapman S.B."/>
            <person name="Gainer-Dewar J."/>
            <person name="Goldberg J."/>
            <person name="Griggs A."/>
            <person name="Gujja S."/>
            <person name="Hansen M."/>
            <person name="Howarth C."/>
            <person name="Imamovic A."/>
            <person name="Ireland A."/>
            <person name="Larimer J."/>
            <person name="McCowan C."/>
            <person name="Murphy C."/>
            <person name="Pearson M."/>
            <person name="Poon T.W."/>
            <person name="Priest M."/>
            <person name="Roberts A."/>
            <person name="Saif S."/>
            <person name="Shea T."/>
            <person name="Sisk P."/>
            <person name="Sykes S."/>
            <person name="Wortman J."/>
            <person name="Nusbaum C."/>
            <person name="Birren B."/>
        </authorList>
    </citation>
    <scope>NUCLEOTIDE SEQUENCE [LARGE SCALE GENOMIC DNA]</scope>
    <source>
        <strain evidence="4">maculatus3</strain>
    </source>
</reference>
<organism evidence="3 4">
    <name type="scientific">Anopheles maculatus</name>
    <dbReference type="NCBI Taxonomy" id="74869"/>
    <lineage>
        <taxon>Eukaryota</taxon>
        <taxon>Metazoa</taxon>
        <taxon>Ecdysozoa</taxon>
        <taxon>Arthropoda</taxon>
        <taxon>Hexapoda</taxon>
        <taxon>Insecta</taxon>
        <taxon>Pterygota</taxon>
        <taxon>Neoptera</taxon>
        <taxon>Endopterygota</taxon>
        <taxon>Diptera</taxon>
        <taxon>Nematocera</taxon>
        <taxon>Culicoidea</taxon>
        <taxon>Culicidae</taxon>
        <taxon>Anophelinae</taxon>
        <taxon>Anopheles</taxon>
        <taxon>Anopheles maculatus group</taxon>
    </lineage>
</organism>
<dbReference type="InterPro" id="IPR050716">
    <property type="entry name" value="MAGUK"/>
</dbReference>
<sequence>MADSERFAAAIPHTSRAQREGEVPGQDYHFISRQQFESDILARKFVEHGEYEKAYYGTSLEAIRAVVASGKICVLNLHPQSLKLLRSSDLKPYTVLVAPPSLEKLRQKRIRTGEPYKVSSNRQSSSTSGEEELKEIIATARDMEARWGHLFDMIIINNDTERAYHQLLAEINSLEREPQWVPSSWLHN</sequence>
<keyword evidence="4" id="KW-1185">Reference proteome</keyword>
<dbReference type="SUPFAM" id="SSF52540">
    <property type="entry name" value="P-loop containing nucleoside triphosphate hydrolases"/>
    <property type="match status" value="1"/>
</dbReference>
<dbReference type="VEuPathDB" id="VectorBase:AMAM000767"/>
<dbReference type="PANTHER" id="PTHR23122">
    <property type="entry name" value="MEMBRANE-ASSOCIATED GUANYLATE KINASE MAGUK"/>
    <property type="match status" value="1"/>
</dbReference>
<dbReference type="SMART" id="SM00072">
    <property type="entry name" value="GuKc"/>
    <property type="match status" value="1"/>
</dbReference>
<dbReference type="EnsemblMetazoa" id="AMAM000767-RA">
    <property type="protein sequence ID" value="AMAM000767-PA"/>
    <property type="gene ID" value="AMAM000767"/>
</dbReference>
<feature type="region of interest" description="Disordered" evidence="1">
    <location>
        <begin position="113"/>
        <end position="132"/>
    </location>
</feature>
<proteinExistence type="predicted"/>
<dbReference type="PROSITE" id="PS50052">
    <property type="entry name" value="GUANYLATE_KINASE_2"/>
    <property type="match status" value="1"/>
</dbReference>
<feature type="region of interest" description="Disordered" evidence="1">
    <location>
        <begin position="1"/>
        <end position="23"/>
    </location>
</feature>
<dbReference type="InterPro" id="IPR027417">
    <property type="entry name" value="P-loop_NTPase"/>
</dbReference>
<name>A0A182S6Q5_9DIPT</name>
<evidence type="ECO:0000256" key="1">
    <source>
        <dbReference type="SAM" id="MobiDB-lite"/>
    </source>
</evidence>
<reference evidence="3" key="2">
    <citation type="submission" date="2020-05" db="UniProtKB">
        <authorList>
            <consortium name="EnsemblMetazoa"/>
        </authorList>
    </citation>
    <scope>IDENTIFICATION</scope>
    <source>
        <strain evidence="3">maculatus3</strain>
    </source>
</reference>
<feature type="domain" description="Guanylate kinase-like" evidence="2">
    <location>
        <begin position="1"/>
        <end position="172"/>
    </location>
</feature>
<dbReference type="Pfam" id="PF00625">
    <property type="entry name" value="Guanylate_kin"/>
    <property type="match status" value="1"/>
</dbReference>
<dbReference type="AlphaFoldDB" id="A0A182S6Q5"/>
<dbReference type="Proteomes" id="UP000075901">
    <property type="component" value="Unassembled WGS sequence"/>
</dbReference>